<evidence type="ECO:0000313" key="1">
    <source>
        <dbReference type="EMBL" id="KAK7462517.1"/>
    </source>
</evidence>
<dbReference type="Proteomes" id="UP001519460">
    <property type="component" value="Unassembled WGS sequence"/>
</dbReference>
<evidence type="ECO:0000313" key="2">
    <source>
        <dbReference type="Proteomes" id="UP001519460"/>
    </source>
</evidence>
<dbReference type="EMBL" id="JACVVK020000621">
    <property type="protein sequence ID" value="KAK7462517.1"/>
    <property type="molecule type" value="Genomic_DNA"/>
</dbReference>
<comment type="caution">
    <text evidence="1">The sequence shown here is derived from an EMBL/GenBank/DDBJ whole genome shotgun (WGS) entry which is preliminary data.</text>
</comment>
<dbReference type="AlphaFoldDB" id="A0ABD0J5Q8"/>
<accession>A0ABD0J5Q8</accession>
<sequence length="107" mass="11991">GAKKSDLPFPCRLYYSGQQVRRDTKNTGGMACLRLSVPRLSGITAFCKKVQTDTTGSCHSKTPMRRNLNEITCFWYRSYFTAFFCVSADGRRDMVKGLLKGTACNDS</sequence>
<name>A0ABD0J5Q8_9CAEN</name>
<proteinExistence type="predicted"/>
<protein>
    <submittedName>
        <fullName evidence="1">Uncharacterized protein</fullName>
    </submittedName>
</protein>
<gene>
    <name evidence="1" type="ORF">BaRGS_00038453</name>
</gene>
<keyword evidence="2" id="KW-1185">Reference proteome</keyword>
<reference evidence="1 2" key="1">
    <citation type="journal article" date="2023" name="Sci. Data">
        <title>Genome assembly of the Korean intertidal mud-creeper Batillaria attramentaria.</title>
        <authorList>
            <person name="Patra A.K."/>
            <person name="Ho P.T."/>
            <person name="Jun S."/>
            <person name="Lee S.J."/>
            <person name="Kim Y."/>
            <person name="Won Y.J."/>
        </authorList>
    </citation>
    <scope>NUCLEOTIDE SEQUENCE [LARGE SCALE GENOMIC DNA]</scope>
    <source>
        <strain evidence="1">Wonlab-2016</strain>
    </source>
</reference>
<organism evidence="1 2">
    <name type="scientific">Batillaria attramentaria</name>
    <dbReference type="NCBI Taxonomy" id="370345"/>
    <lineage>
        <taxon>Eukaryota</taxon>
        <taxon>Metazoa</taxon>
        <taxon>Spiralia</taxon>
        <taxon>Lophotrochozoa</taxon>
        <taxon>Mollusca</taxon>
        <taxon>Gastropoda</taxon>
        <taxon>Caenogastropoda</taxon>
        <taxon>Sorbeoconcha</taxon>
        <taxon>Cerithioidea</taxon>
        <taxon>Batillariidae</taxon>
        <taxon>Batillaria</taxon>
    </lineage>
</organism>
<feature type="non-terminal residue" evidence="1">
    <location>
        <position position="1"/>
    </location>
</feature>